<dbReference type="Pfam" id="PF13242">
    <property type="entry name" value="Hydrolase_like"/>
    <property type="match status" value="1"/>
</dbReference>
<dbReference type="InterPro" id="IPR036412">
    <property type="entry name" value="HAD-like_sf"/>
</dbReference>
<dbReference type="NCBIfam" id="TIGR01656">
    <property type="entry name" value="Histidinol-ppas"/>
    <property type="match status" value="1"/>
</dbReference>
<comment type="caution">
    <text evidence="8">The sequence shown here is derived from an EMBL/GenBank/DDBJ whole genome shotgun (WGS) entry which is preliminary data.</text>
</comment>
<dbReference type="SUPFAM" id="SSF56784">
    <property type="entry name" value="HAD-like"/>
    <property type="match status" value="1"/>
</dbReference>
<name>A0A644XJ91_9ZZZZ</name>
<evidence type="ECO:0000256" key="4">
    <source>
        <dbReference type="ARBA" id="ARBA00022723"/>
    </source>
</evidence>
<evidence type="ECO:0000256" key="2">
    <source>
        <dbReference type="ARBA" id="ARBA00005628"/>
    </source>
</evidence>
<dbReference type="EMBL" id="VSSQ01002512">
    <property type="protein sequence ID" value="MPM15861.1"/>
    <property type="molecule type" value="Genomic_DNA"/>
</dbReference>
<dbReference type="PANTHER" id="PTHR42891:SF1">
    <property type="entry name" value="D-GLYCERO-BETA-D-MANNO-HEPTOSE-1,7-BISPHOSPHATE 7-PHOSPHATASE"/>
    <property type="match status" value="1"/>
</dbReference>
<protein>
    <recommendedName>
        <fullName evidence="7">D,D-heptose 1,7-bisphosphate phosphatase</fullName>
    </recommendedName>
</protein>
<dbReference type="NCBIfam" id="TIGR01662">
    <property type="entry name" value="HAD-SF-IIIA"/>
    <property type="match status" value="1"/>
</dbReference>
<evidence type="ECO:0000313" key="8">
    <source>
        <dbReference type="EMBL" id="MPM15861.1"/>
    </source>
</evidence>
<evidence type="ECO:0000256" key="6">
    <source>
        <dbReference type="ARBA" id="ARBA00023277"/>
    </source>
</evidence>
<dbReference type="InterPro" id="IPR006543">
    <property type="entry name" value="Histidinol-phos"/>
</dbReference>
<keyword evidence="6" id="KW-0119">Carbohydrate metabolism</keyword>
<gene>
    <name evidence="8" type="primary">hisB_22</name>
    <name evidence="8" type="ORF">SDC9_62235</name>
</gene>
<evidence type="ECO:0000256" key="5">
    <source>
        <dbReference type="ARBA" id="ARBA00022801"/>
    </source>
</evidence>
<comment type="subcellular location">
    <subcellularLocation>
        <location evidence="1">Cytoplasm</location>
    </subcellularLocation>
</comment>
<evidence type="ECO:0000256" key="1">
    <source>
        <dbReference type="ARBA" id="ARBA00004496"/>
    </source>
</evidence>
<dbReference type="AlphaFoldDB" id="A0A644XJ91"/>
<dbReference type="Gene3D" id="3.40.50.1000">
    <property type="entry name" value="HAD superfamily/HAD-like"/>
    <property type="match status" value="1"/>
</dbReference>
<keyword evidence="8" id="KW-0456">Lyase</keyword>
<dbReference type="GO" id="GO:0016791">
    <property type="term" value="F:phosphatase activity"/>
    <property type="evidence" value="ECO:0007669"/>
    <property type="project" value="InterPro"/>
</dbReference>
<evidence type="ECO:0000256" key="7">
    <source>
        <dbReference type="ARBA" id="ARBA00031828"/>
    </source>
</evidence>
<keyword evidence="5" id="KW-0378">Hydrolase</keyword>
<accession>A0A644XJ91</accession>
<dbReference type="PANTHER" id="PTHR42891">
    <property type="entry name" value="D-GLYCERO-BETA-D-MANNO-HEPTOSE-1,7-BISPHOSPHATE 7-PHOSPHATASE"/>
    <property type="match status" value="1"/>
</dbReference>
<comment type="similarity">
    <text evidence="2">Belongs to the GmhB family.</text>
</comment>
<dbReference type="GO" id="GO:0046872">
    <property type="term" value="F:metal ion binding"/>
    <property type="evidence" value="ECO:0007669"/>
    <property type="project" value="UniProtKB-KW"/>
</dbReference>
<dbReference type="GO" id="GO:0005737">
    <property type="term" value="C:cytoplasm"/>
    <property type="evidence" value="ECO:0007669"/>
    <property type="project" value="UniProtKB-SubCell"/>
</dbReference>
<dbReference type="InterPro" id="IPR006549">
    <property type="entry name" value="HAD-SF_hydro_IIIA"/>
</dbReference>
<reference evidence="8" key="1">
    <citation type="submission" date="2019-08" db="EMBL/GenBank/DDBJ databases">
        <authorList>
            <person name="Kucharzyk K."/>
            <person name="Murdoch R.W."/>
            <person name="Higgins S."/>
            <person name="Loffler F."/>
        </authorList>
    </citation>
    <scope>NUCLEOTIDE SEQUENCE</scope>
</reference>
<dbReference type="GO" id="GO:0016829">
    <property type="term" value="F:lyase activity"/>
    <property type="evidence" value="ECO:0007669"/>
    <property type="project" value="UniProtKB-KW"/>
</dbReference>
<organism evidence="8">
    <name type="scientific">bioreactor metagenome</name>
    <dbReference type="NCBI Taxonomy" id="1076179"/>
    <lineage>
        <taxon>unclassified sequences</taxon>
        <taxon>metagenomes</taxon>
        <taxon>ecological metagenomes</taxon>
    </lineage>
</organism>
<dbReference type="InterPro" id="IPR004446">
    <property type="entry name" value="Heptose_bisP_phosphatase"/>
</dbReference>
<proteinExistence type="inferred from homology"/>
<evidence type="ECO:0000256" key="3">
    <source>
        <dbReference type="ARBA" id="ARBA00022490"/>
    </source>
</evidence>
<dbReference type="GO" id="GO:0005975">
    <property type="term" value="P:carbohydrate metabolic process"/>
    <property type="evidence" value="ECO:0007669"/>
    <property type="project" value="InterPro"/>
</dbReference>
<sequence>MRAVFIDRDGTIGGDTEATYPPNFVLYDNVLDSIELLKASGFKVIAFTNQPDIAMGKVSQKEFEDELFGFKFNDVCICPHLPSDLCKCRKPGTYMLETMITKYGLNRAECYVIGDRWSDMLAGINAKMKIVLVKTGCGNDSLVKYSDKWNVKKASYIASNLSEAVKWIISKPTY</sequence>
<keyword evidence="3" id="KW-0963">Cytoplasm</keyword>
<keyword evidence="4" id="KW-0479">Metal-binding</keyword>
<dbReference type="InterPro" id="IPR023214">
    <property type="entry name" value="HAD_sf"/>
</dbReference>
<dbReference type="PIRSF" id="PIRSF004682">
    <property type="entry name" value="GmhB"/>
    <property type="match status" value="1"/>
</dbReference>